<comment type="caution">
    <text evidence="5">The sequence shown here is derived from an EMBL/GenBank/DDBJ whole genome shotgun (WGS) entry which is preliminary data.</text>
</comment>
<dbReference type="Proteomes" id="UP000187209">
    <property type="component" value="Unassembled WGS sequence"/>
</dbReference>
<dbReference type="SUPFAM" id="SSF50985">
    <property type="entry name" value="RCC1/BLIP-II"/>
    <property type="match status" value="2"/>
</dbReference>
<dbReference type="PROSITE" id="PS50012">
    <property type="entry name" value="RCC1_3"/>
    <property type="match status" value="6"/>
</dbReference>
<dbReference type="PANTHER" id="PTHR45982:SF1">
    <property type="entry name" value="REGULATOR OF CHROMOSOME CONDENSATION"/>
    <property type="match status" value="1"/>
</dbReference>
<dbReference type="Pfam" id="PF00415">
    <property type="entry name" value="RCC1"/>
    <property type="match status" value="2"/>
</dbReference>
<evidence type="ECO:0000256" key="1">
    <source>
        <dbReference type="ARBA" id="ARBA00022658"/>
    </source>
</evidence>
<feature type="domain" description="RCC1-like" evidence="4">
    <location>
        <begin position="4"/>
        <end position="237"/>
    </location>
</feature>
<evidence type="ECO:0000256" key="2">
    <source>
        <dbReference type="ARBA" id="ARBA00022737"/>
    </source>
</evidence>
<feature type="repeat" description="RCC1" evidence="3">
    <location>
        <begin position="103"/>
        <end position="150"/>
    </location>
</feature>
<evidence type="ECO:0000313" key="6">
    <source>
        <dbReference type="Proteomes" id="UP000187209"/>
    </source>
</evidence>
<proteinExistence type="predicted"/>
<reference evidence="5 6" key="1">
    <citation type="submission" date="2016-11" db="EMBL/GenBank/DDBJ databases">
        <title>The macronuclear genome of Stentor coeruleus: a giant cell with tiny introns.</title>
        <authorList>
            <person name="Slabodnick M."/>
            <person name="Ruby J.G."/>
            <person name="Reiff S.B."/>
            <person name="Swart E.C."/>
            <person name="Gosai S."/>
            <person name="Prabakaran S."/>
            <person name="Witkowska E."/>
            <person name="Larue G.E."/>
            <person name="Fisher S."/>
            <person name="Freeman R.M."/>
            <person name="Gunawardena J."/>
            <person name="Chu W."/>
            <person name="Stover N.A."/>
            <person name="Gregory B.D."/>
            <person name="Nowacki M."/>
            <person name="Derisi J."/>
            <person name="Roy S.W."/>
            <person name="Marshall W.F."/>
            <person name="Sood P."/>
        </authorList>
    </citation>
    <scope>NUCLEOTIDE SEQUENCE [LARGE SCALE GENOMIC DNA]</scope>
    <source>
        <strain evidence="5">WM001</strain>
    </source>
</reference>
<dbReference type="OrthoDB" id="10256179at2759"/>
<keyword evidence="1" id="KW-0344">Guanine-nucleotide releasing factor</keyword>
<sequence length="360" mass="38913">MQGRGCVYSYGLGKNGELGNRKRNDREIIPFRVEGLPACISAKAGGSFSLALSVSGEIWACGKGKSGRSGAPDTIQFVRISGLPRISQISAGYWHSLALDEGGRVWSTGYNSYGQLGLGNTTDMPRFTLTDAIGKCISAGGHYSLLITESGVLLSCGTNKVSGHNENLSRFTQIPNLENVEFIDAGQIHAACVSQGKVYTWGNNSWGQLGHSNLKNVVHPKEVPGLEGLQLIAVSCSKGEKFGSTGCITQDFRVFMWGCGYKGKLGLDSHWSHEDPADRQVPELIANFNSDKIELGGIHSSSIFNGTLFTWGCGSDGRIGHPEVEGHRYLYKEPLPRPIANIPKVLMISSSYYHNLVLTE</sequence>
<dbReference type="InterPro" id="IPR000408">
    <property type="entry name" value="Reg_chr_condens"/>
</dbReference>
<dbReference type="Gene3D" id="2.130.10.30">
    <property type="entry name" value="Regulator of chromosome condensation 1/beta-lactamase-inhibitor protein II"/>
    <property type="match status" value="2"/>
</dbReference>
<dbReference type="GO" id="GO:0005085">
    <property type="term" value="F:guanyl-nucleotide exchange factor activity"/>
    <property type="evidence" value="ECO:0007669"/>
    <property type="project" value="TreeGrafter"/>
</dbReference>
<dbReference type="InterPro" id="IPR051553">
    <property type="entry name" value="Ran_GTPase-activating"/>
</dbReference>
<dbReference type="Pfam" id="PF25390">
    <property type="entry name" value="WD40_RLD"/>
    <property type="match status" value="1"/>
</dbReference>
<accession>A0A1R2ALR4</accession>
<organism evidence="5 6">
    <name type="scientific">Stentor coeruleus</name>
    <dbReference type="NCBI Taxonomy" id="5963"/>
    <lineage>
        <taxon>Eukaryota</taxon>
        <taxon>Sar</taxon>
        <taxon>Alveolata</taxon>
        <taxon>Ciliophora</taxon>
        <taxon>Postciliodesmatophora</taxon>
        <taxon>Heterotrichea</taxon>
        <taxon>Heterotrichida</taxon>
        <taxon>Stentoridae</taxon>
        <taxon>Stentor</taxon>
    </lineage>
</organism>
<feature type="repeat" description="RCC1" evidence="3">
    <location>
        <begin position="56"/>
        <end position="102"/>
    </location>
</feature>
<protein>
    <recommendedName>
        <fullName evidence="4">RCC1-like domain-containing protein</fullName>
    </recommendedName>
</protein>
<dbReference type="PROSITE" id="PS00626">
    <property type="entry name" value="RCC1_2"/>
    <property type="match status" value="1"/>
</dbReference>
<dbReference type="InterPro" id="IPR058923">
    <property type="entry name" value="RCC1-like_dom"/>
</dbReference>
<name>A0A1R2ALR4_9CILI</name>
<dbReference type="PRINTS" id="PR00633">
    <property type="entry name" value="RCCNDNSATION"/>
</dbReference>
<evidence type="ECO:0000256" key="3">
    <source>
        <dbReference type="PROSITE-ProRule" id="PRU00235"/>
    </source>
</evidence>
<evidence type="ECO:0000313" key="5">
    <source>
        <dbReference type="EMBL" id="OMJ65471.1"/>
    </source>
</evidence>
<dbReference type="AlphaFoldDB" id="A0A1R2ALR4"/>
<gene>
    <name evidence="5" type="ORF">SteCoe_38150</name>
</gene>
<dbReference type="EMBL" id="MPUH01002117">
    <property type="protein sequence ID" value="OMJ65471.1"/>
    <property type="molecule type" value="Genomic_DNA"/>
</dbReference>
<keyword evidence="6" id="KW-1185">Reference proteome</keyword>
<evidence type="ECO:0000259" key="4">
    <source>
        <dbReference type="Pfam" id="PF25390"/>
    </source>
</evidence>
<dbReference type="InterPro" id="IPR009091">
    <property type="entry name" value="RCC1/BLIP-II"/>
</dbReference>
<dbReference type="PANTHER" id="PTHR45982">
    <property type="entry name" value="REGULATOR OF CHROMOSOME CONDENSATION"/>
    <property type="match status" value="1"/>
</dbReference>
<feature type="repeat" description="RCC1" evidence="3">
    <location>
        <begin position="196"/>
        <end position="247"/>
    </location>
</feature>
<keyword evidence="2" id="KW-0677">Repeat</keyword>
<feature type="repeat" description="RCC1" evidence="3">
    <location>
        <begin position="252"/>
        <end position="306"/>
    </location>
</feature>
<feature type="repeat" description="RCC1" evidence="3">
    <location>
        <begin position="306"/>
        <end position="360"/>
    </location>
</feature>
<dbReference type="GO" id="GO:0005737">
    <property type="term" value="C:cytoplasm"/>
    <property type="evidence" value="ECO:0007669"/>
    <property type="project" value="TreeGrafter"/>
</dbReference>
<feature type="repeat" description="RCC1" evidence="3">
    <location>
        <begin position="5"/>
        <end position="55"/>
    </location>
</feature>